<organism evidence="1 2">
    <name type="scientific">Streptomyces kasugaensis</name>
    <dbReference type="NCBI Taxonomy" id="1946"/>
    <lineage>
        <taxon>Bacteria</taxon>
        <taxon>Bacillati</taxon>
        <taxon>Actinomycetota</taxon>
        <taxon>Actinomycetes</taxon>
        <taxon>Kitasatosporales</taxon>
        <taxon>Streptomycetaceae</taxon>
        <taxon>Streptomyces</taxon>
    </lineage>
</organism>
<dbReference type="RefSeq" id="WP_131124091.1">
    <property type="nucleotide sequence ID" value="NZ_SIXH01000156.1"/>
</dbReference>
<proteinExistence type="predicted"/>
<dbReference type="AlphaFoldDB" id="A0A4V2JID9"/>
<keyword evidence="2" id="KW-1185">Reference proteome</keyword>
<accession>A0A4V2JID9</accession>
<evidence type="ECO:0000313" key="1">
    <source>
        <dbReference type="EMBL" id="TBO58201.1"/>
    </source>
</evidence>
<comment type="caution">
    <text evidence="1">The sequence shown here is derived from an EMBL/GenBank/DDBJ whole genome shotgun (WGS) entry which is preliminary data.</text>
</comment>
<sequence>MTRALIAPTHPTAAALQDRVGLAALDLNGDRTSPRAALLQDVVADVIVFNAYAARDVLTRQLARSHRPQGFGGC</sequence>
<gene>
    <name evidence="1" type="ORF">EYS09_18590</name>
</gene>
<dbReference type="EMBL" id="SIXH01000156">
    <property type="protein sequence ID" value="TBO58201.1"/>
    <property type="molecule type" value="Genomic_DNA"/>
</dbReference>
<reference evidence="1 2" key="1">
    <citation type="submission" date="2019-02" db="EMBL/GenBank/DDBJ databases">
        <title>Draft Genome Sequence of Streptomyces sp. AM-2504, identified by 16S rRNA comparative analysis as a Streptomyces Kasugaensis strain.</title>
        <authorList>
            <person name="Napolioni V."/>
            <person name="Giuliodori A.M."/>
            <person name="Spurio R."/>
            <person name="Fabbretti A."/>
        </authorList>
    </citation>
    <scope>NUCLEOTIDE SEQUENCE [LARGE SCALE GENOMIC DNA]</scope>
    <source>
        <strain evidence="1 2">AM-2504</strain>
    </source>
</reference>
<name>A0A4V2JID9_STRKA</name>
<dbReference type="Proteomes" id="UP000292452">
    <property type="component" value="Unassembled WGS sequence"/>
</dbReference>
<protein>
    <submittedName>
        <fullName evidence="1">Uncharacterized protein</fullName>
    </submittedName>
</protein>
<evidence type="ECO:0000313" key="2">
    <source>
        <dbReference type="Proteomes" id="UP000292452"/>
    </source>
</evidence>